<keyword evidence="9 15" id="KW-1133">Transmembrane helix</keyword>
<dbReference type="GeneID" id="17359138"/>
<evidence type="ECO:0000313" key="18">
    <source>
        <dbReference type="Proteomes" id="UP000008141"/>
    </source>
</evidence>
<keyword evidence="15" id="KW-0752">Steroid biosynthesis</keyword>
<evidence type="ECO:0000256" key="6">
    <source>
        <dbReference type="ARBA" id="ARBA00022824"/>
    </source>
</evidence>
<dbReference type="Proteomes" id="UP000008141">
    <property type="component" value="Unassembled WGS sequence"/>
</dbReference>
<organism evidence="18">
    <name type="scientific">Chlorella variabilis</name>
    <name type="common">Green alga</name>
    <dbReference type="NCBI Taxonomy" id="554065"/>
    <lineage>
        <taxon>Eukaryota</taxon>
        <taxon>Viridiplantae</taxon>
        <taxon>Chlorophyta</taxon>
        <taxon>core chlorophytes</taxon>
        <taxon>Trebouxiophyceae</taxon>
        <taxon>Chlorellales</taxon>
        <taxon>Chlorellaceae</taxon>
        <taxon>Chlorella clade</taxon>
        <taxon>Chlorella</taxon>
    </lineage>
</organism>
<dbReference type="EMBL" id="GL433835">
    <property type="protein sequence ID" value="EFN60003.1"/>
    <property type="molecule type" value="Genomic_DNA"/>
</dbReference>
<feature type="transmembrane region" description="Helical" evidence="15">
    <location>
        <begin position="87"/>
        <end position="106"/>
    </location>
</feature>
<dbReference type="PIRSF" id="PIRSF015596">
    <property type="entry name" value="5_alpha-SR2"/>
    <property type="match status" value="1"/>
</dbReference>
<keyword evidence="6" id="KW-0256">Endoplasmic reticulum</keyword>
<dbReference type="PROSITE" id="PS50244">
    <property type="entry name" value="S5A_REDUCTASE"/>
    <property type="match status" value="1"/>
</dbReference>
<evidence type="ECO:0000256" key="9">
    <source>
        <dbReference type="ARBA" id="ARBA00022989"/>
    </source>
</evidence>
<protein>
    <recommendedName>
        <fullName evidence="15">Steroid 5-alpha-reductase DET2</fullName>
        <ecNumber evidence="15">1.3.1.22</ecNumber>
    </recommendedName>
</protein>
<dbReference type="KEGG" id="cvr:CHLNCDRAFT_18410"/>
<evidence type="ECO:0000256" key="3">
    <source>
        <dbReference type="ARBA" id="ARBA00007742"/>
    </source>
</evidence>
<keyword evidence="10" id="KW-0560">Oxidoreductase</keyword>
<keyword evidence="18" id="KW-1185">Reference proteome</keyword>
<dbReference type="AlphaFoldDB" id="E1Z2I1"/>
<comment type="catalytic activity">
    <reaction evidence="14">
        <text>androst-4-ene-3,17-dione + NADPH + H(+) = 5alpha-androstan-3,17-dione + NADP(+)</text>
        <dbReference type="Rhea" id="RHEA:50816"/>
        <dbReference type="ChEBI" id="CHEBI:15378"/>
        <dbReference type="ChEBI" id="CHEBI:15994"/>
        <dbReference type="ChEBI" id="CHEBI:16422"/>
        <dbReference type="ChEBI" id="CHEBI:57783"/>
        <dbReference type="ChEBI" id="CHEBI:58349"/>
    </reaction>
    <physiologicalReaction direction="left-to-right" evidence="14">
        <dbReference type="Rhea" id="RHEA:50817"/>
    </physiologicalReaction>
</comment>
<reference evidence="17 18" key="1">
    <citation type="journal article" date="2010" name="Plant Cell">
        <title>The Chlorella variabilis NC64A genome reveals adaptation to photosymbiosis, coevolution with viruses, and cryptic sex.</title>
        <authorList>
            <person name="Blanc G."/>
            <person name="Duncan G."/>
            <person name="Agarkova I."/>
            <person name="Borodovsky M."/>
            <person name="Gurnon J."/>
            <person name="Kuo A."/>
            <person name="Lindquist E."/>
            <person name="Lucas S."/>
            <person name="Pangilinan J."/>
            <person name="Polle J."/>
            <person name="Salamov A."/>
            <person name="Terry A."/>
            <person name="Yamada T."/>
            <person name="Dunigan D.D."/>
            <person name="Grigoriev I.V."/>
            <person name="Claverie J.M."/>
            <person name="Van Etten J.L."/>
        </authorList>
    </citation>
    <scope>NUCLEOTIDE SEQUENCE [LARGE SCALE GENOMIC DNA]</scope>
    <source>
        <strain evidence="17 18">NC64A</strain>
    </source>
</reference>
<evidence type="ECO:0000256" key="10">
    <source>
        <dbReference type="ARBA" id="ARBA00023002"/>
    </source>
</evidence>
<evidence type="ECO:0000256" key="8">
    <source>
        <dbReference type="ARBA" id="ARBA00022857"/>
    </source>
</evidence>
<evidence type="ECO:0000256" key="13">
    <source>
        <dbReference type="ARBA" id="ARBA00037789"/>
    </source>
</evidence>
<dbReference type="Pfam" id="PF02544">
    <property type="entry name" value="Steroid_dh"/>
    <property type="match status" value="1"/>
</dbReference>
<feature type="transmembrane region" description="Helical" evidence="15">
    <location>
        <begin position="154"/>
        <end position="171"/>
    </location>
</feature>
<feature type="transmembrane region" description="Helical" evidence="15">
    <location>
        <begin position="20"/>
        <end position="42"/>
    </location>
</feature>
<dbReference type="InterPro" id="IPR039357">
    <property type="entry name" value="SRD5A/TECR"/>
</dbReference>
<evidence type="ECO:0000256" key="1">
    <source>
        <dbReference type="ARBA" id="ARBA00004477"/>
    </source>
</evidence>
<keyword evidence="8" id="KW-0521">NADP</keyword>
<dbReference type="eggNOG" id="KOG1638">
    <property type="taxonomic scope" value="Eukaryota"/>
</dbReference>
<dbReference type="OrthoDB" id="5788137at2759"/>
<comment type="subcellular location">
    <subcellularLocation>
        <location evidence="1">Endoplasmic reticulum membrane</location>
        <topology evidence="1">Multi-pass membrane protein</topology>
    </subcellularLocation>
    <subcellularLocation>
        <location evidence="2">Microsome membrane</location>
    </subcellularLocation>
</comment>
<evidence type="ECO:0000256" key="12">
    <source>
        <dbReference type="ARBA" id="ARBA00023136"/>
    </source>
</evidence>
<evidence type="ECO:0000259" key="16">
    <source>
        <dbReference type="Pfam" id="PF02544"/>
    </source>
</evidence>
<keyword evidence="5" id="KW-0221">Differentiation</keyword>
<comment type="function">
    <text evidence="15">Involved in a reduction step in the biosynthesis of the plant steroid, brassinolide.</text>
</comment>
<dbReference type="GO" id="GO:0016132">
    <property type="term" value="P:brassinosteroid biosynthetic process"/>
    <property type="evidence" value="ECO:0007669"/>
    <property type="project" value="UniProtKB-UniPathway"/>
</dbReference>
<dbReference type="PANTHER" id="PTHR10556:SF57">
    <property type="entry name" value="3-OXO-5-ALPHA-STEROID 4-DEHYDROGENASE 1"/>
    <property type="match status" value="1"/>
</dbReference>
<dbReference type="GO" id="GO:0005789">
    <property type="term" value="C:endoplasmic reticulum membrane"/>
    <property type="evidence" value="ECO:0007669"/>
    <property type="project" value="UniProtKB-SubCell"/>
</dbReference>
<dbReference type="EC" id="1.3.1.22" evidence="15"/>
<evidence type="ECO:0000256" key="15">
    <source>
        <dbReference type="PIRNR" id="PIRNR015596"/>
    </source>
</evidence>
<keyword evidence="7" id="KW-0492">Microsome</keyword>
<dbReference type="STRING" id="554065.E1Z2I1"/>
<name>E1Z2I1_CHLVA</name>
<proteinExistence type="inferred from homology"/>
<evidence type="ECO:0000256" key="5">
    <source>
        <dbReference type="ARBA" id="ARBA00022782"/>
    </source>
</evidence>
<keyword evidence="11" id="KW-0443">Lipid metabolism</keyword>
<feature type="transmembrane region" description="Helical" evidence="15">
    <location>
        <begin position="54"/>
        <end position="75"/>
    </location>
</feature>
<dbReference type="GO" id="GO:0030154">
    <property type="term" value="P:cell differentiation"/>
    <property type="evidence" value="ECO:0007669"/>
    <property type="project" value="UniProtKB-KW"/>
</dbReference>
<dbReference type="PANTHER" id="PTHR10556">
    <property type="entry name" value="3-OXO-5-ALPHA-STEROID 4-DEHYDROGENASE"/>
    <property type="match status" value="1"/>
</dbReference>
<evidence type="ECO:0000256" key="2">
    <source>
        <dbReference type="ARBA" id="ARBA00004524"/>
    </source>
</evidence>
<evidence type="ECO:0000256" key="14">
    <source>
        <dbReference type="ARBA" id="ARBA00049166"/>
    </source>
</evidence>
<dbReference type="OMA" id="PHYALEW"/>
<evidence type="ECO:0000256" key="7">
    <source>
        <dbReference type="ARBA" id="ARBA00022848"/>
    </source>
</evidence>
<evidence type="ECO:0000256" key="11">
    <source>
        <dbReference type="ARBA" id="ARBA00023098"/>
    </source>
</evidence>
<feature type="domain" description="3-oxo-5-alpha-steroid 4-dehydrogenase C-terminal" evidence="16">
    <location>
        <begin position="115"/>
        <end position="264"/>
    </location>
</feature>
<comment type="function">
    <text evidence="13">Converts testosterone into 5-alpha-dihydrotestosterone and progesterone or corticosterone into their corresponding 5-alpha-3-oxosteroids. It plays a central role in sexual differentiation and androgen physiology.</text>
</comment>
<sequence length="264" mass="29832">MALQALAEAVWAIPTSQLAWGMIAAAVVTFFMLLFGPVAPYSRAGWGFLISPKLAWVTQEMWSFLVPAAWLAFYATPEQWERVGEPANGLLMAMFLLHYFHRDFIFPLRLRGSKPTPFVVWLMASVFCVYNGYMQARRAGRRGAPTKAPITDRTLTGAVIWLMGWLINLEADNILINLRKPGETGYKIPRGGMFERVSAANYFGEIVEWCGFALAAYPSLPAAAFALFSFANLAPRGWRHHLWYKAKFGARYPPERNAIIPYIW</sequence>
<comment type="catalytic activity">
    <reaction evidence="15">
        <text>a 3-oxo-5alpha-steroid + NADP(+) = a 3-oxo-Delta(4)-steroid + NADPH + H(+)</text>
        <dbReference type="Rhea" id="RHEA:54384"/>
        <dbReference type="ChEBI" id="CHEBI:13601"/>
        <dbReference type="ChEBI" id="CHEBI:15378"/>
        <dbReference type="ChEBI" id="CHEBI:47909"/>
        <dbReference type="ChEBI" id="CHEBI:57783"/>
        <dbReference type="ChEBI" id="CHEBI:58349"/>
        <dbReference type="EC" id="1.3.1.22"/>
    </reaction>
</comment>
<comment type="pathway">
    <text evidence="15">Plant hormone biosynthesis; brassinosteroid biosynthesis.</text>
</comment>
<dbReference type="FunCoup" id="E1Z2I1">
    <property type="interactions" value="294"/>
</dbReference>
<dbReference type="GO" id="GO:0047751">
    <property type="term" value="F:3-oxo-5-alpha-steroid 4-dehydrogenase (NADP+) activity"/>
    <property type="evidence" value="ECO:0007669"/>
    <property type="project" value="UniProtKB-EC"/>
</dbReference>
<dbReference type="RefSeq" id="XP_005852105.1">
    <property type="nucleotide sequence ID" value="XM_005852043.1"/>
</dbReference>
<gene>
    <name evidence="17" type="ORF">CHLNCDRAFT_18410</name>
</gene>
<dbReference type="InterPro" id="IPR001104">
    <property type="entry name" value="3-oxo-5_a-steroid_4-DH_C"/>
</dbReference>
<dbReference type="InParanoid" id="E1Z2I1"/>
<evidence type="ECO:0000313" key="17">
    <source>
        <dbReference type="EMBL" id="EFN60003.1"/>
    </source>
</evidence>
<dbReference type="InterPro" id="IPR016636">
    <property type="entry name" value="3-oxo-5-alpha-steroid_4-DH"/>
</dbReference>
<accession>E1Z2I1</accession>
<keyword evidence="15" id="KW-0444">Lipid biosynthesis</keyword>
<comment type="similarity">
    <text evidence="3 15">Belongs to the steroid 5-alpha reductase family.</text>
</comment>
<keyword evidence="4 15" id="KW-0812">Transmembrane</keyword>
<feature type="transmembrane region" description="Helical" evidence="15">
    <location>
        <begin position="118"/>
        <end position="134"/>
    </location>
</feature>
<keyword evidence="15" id="KW-1069">Brassinosteroid biosynthesis</keyword>
<keyword evidence="12 15" id="KW-0472">Membrane</keyword>
<evidence type="ECO:0000256" key="4">
    <source>
        <dbReference type="ARBA" id="ARBA00022692"/>
    </source>
</evidence>
<dbReference type="UniPathway" id="UPA00381"/>